<dbReference type="Proteomes" id="UP000481153">
    <property type="component" value="Unassembled WGS sequence"/>
</dbReference>
<protein>
    <recommendedName>
        <fullName evidence="1">Reverse transcriptase Ty1/copia-type domain-containing protein</fullName>
    </recommendedName>
</protein>
<dbReference type="Pfam" id="PF07727">
    <property type="entry name" value="RVT_2"/>
    <property type="match status" value="1"/>
</dbReference>
<gene>
    <name evidence="2" type="ORF">Ae201684_017254</name>
</gene>
<reference evidence="2 3" key="1">
    <citation type="submission" date="2019-07" db="EMBL/GenBank/DDBJ databases">
        <title>Genomics analysis of Aphanomyces spp. identifies a new class of oomycete effector associated with host adaptation.</title>
        <authorList>
            <person name="Gaulin E."/>
        </authorList>
    </citation>
    <scope>NUCLEOTIDE SEQUENCE [LARGE SCALE GENOMIC DNA]</scope>
    <source>
        <strain evidence="2 3">ATCC 201684</strain>
    </source>
</reference>
<proteinExistence type="predicted"/>
<dbReference type="VEuPathDB" id="FungiDB:AeMF1_019239"/>
<sequence>MAGDAQALSRPDTTEWQNAMDSEALSRPDATEWQNAMDSDIQSLIANGTFDCVPLPAGRKAIKTKWVFKIKMVPSGEIDKYKARLVAGGYSQVHGIDYTETFSPVVKYSTIRLLLALSVQHKWQIGQADVKTAFVKADLDELIYVMPAEGYSEPHGKVWQLKKALYRLKQSSRAWWTSLTAFMIEMGFTHAKSDTCMYYDGMGESVLIVVAYVDDNVSDAS</sequence>
<name>A0A6G0WCH8_9STRA</name>
<evidence type="ECO:0000259" key="1">
    <source>
        <dbReference type="Pfam" id="PF07727"/>
    </source>
</evidence>
<dbReference type="InterPro" id="IPR013103">
    <property type="entry name" value="RVT_2"/>
</dbReference>
<evidence type="ECO:0000313" key="3">
    <source>
        <dbReference type="Proteomes" id="UP000481153"/>
    </source>
</evidence>
<organism evidence="2 3">
    <name type="scientific">Aphanomyces euteiches</name>
    <dbReference type="NCBI Taxonomy" id="100861"/>
    <lineage>
        <taxon>Eukaryota</taxon>
        <taxon>Sar</taxon>
        <taxon>Stramenopiles</taxon>
        <taxon>Oomycota</taxon>
        <taxon>Saprolegniomycetes</taxon>
        <taxon>Saprolegniales</taxon>
        <taxon>Verrucalvaceae</taxon>
        <taxon>Aphanomyces</taxon>
    </lineage>
</organism>
<dbReference type="EMBL" id="VJMJ01000290">
    <property type="protein sequence ID" value="KAF0723981.1"/>
    <property type="molecule type" value="Genomic_DNA"/>
</dbReference>
<dbReference type="SUPFAM" id="SSF56672">
    <property type="entry name" value="DNA/RNA polymerases"/>
    <property type="match status" value="1"/>
</dbReference>
<accession>A0A6G0WCH8</accession>
<dbReference type="InterPro" id="IPR043502">
    <property type="entry name" value="DNA/RNA_pol_sf"/>
</dbReference>
<keyword evidence="3" id="KW-1185">Reference proteome</keyword>
<dbReference type="AlphaFoldDB" id="A0A6G0WCH8"/>
<comment type="caution">
    <text evidence="2">The sequence shown here is derived from an EMBL/GenBank/DDBJ whole genome shotgun (WGS) entry which is preliminary data.</text>
</comment>
<evidence type="ECO:0000313" key="2">
    <source>
        <dbReference type="EMBL" id="KAF0723981.1"/>
    </source>
</evidence>
<feature type="domain" description="Reverse transcriptase Ty1/copia-type" evidence="1">
    <location>
        <begin position="47"/>
        <end position="217"/>
    </location>
</feature>